<dbReference type="EMBL" id="JASPKZ010000784">
    <property type="protein sequence ID" value="KAJ9599625.1"/>
    <property type="molecule type" value="Genomic_DNA"/>
</dbReference>
<reference evidence="1" key="2">
    <citation type="submission" date="2023-05" db="EMBL/GenBank/DDBJ databases">
        <authorList>
            <person name="Fouks B."/>
        </authorList>
    </citation>
    <scope>NUCLEOTIDE SEQUENCE</scope>
    <source>
        <strain evidence="1">Stay&amp;Tobe</strain>
        <tissue evidence="1">Testes</tissue>
    </source>
</reference>
<feature type="non-terminal residue" evidence="1">
    <location>
        <position position="1"/>
    </location>
</feature>
<name>A0AAD8AJ10_DIPPU</name>
<reference evidence="1" key="1">
    <citation type="journal article" date="2023" name="IScience">
        <title>Live-bearing cockroach genome reveals convergent evolutionary mechanisms linked to viviparity in insects and beyond.</title>
        <authorList>
            <person name="Fouks B."/>
            <person name="Harrison M.C."/>
            <person name="Mikhailova A.A."/>
            <person name="Marchal E."/>
            <person name="English S."/>
            <person name="Carruthers M."/>
            <person name="Jennings E.C."/>
            <person name="Chiamaka E.L."/>
            <person name="Frigard R.A."/>
            <person name="Pippel M."/>
            <person name="Attardo G.M."/>
            <person name="Benoit J.B."/>
            <person name="Bornberg-Bauer E."/>
            <person name="Tobe S.S."/>
        </authorList>
    </citation>
    <scope>NUCLEOTIDE SEQUENCE</scope>
    <source>
        <strain evidence="1">Stay&amp;Tobe</strain>
    </source>
</reference>
<keyword evidence="2" id="KW-1185">Reference proteome</keyword>
<comment type="caution">
    <text evidence="1">The sequence shown here is derived from an EMBL/GenBank/DDBJ whole genome shotgun (WGS) entry which is preliminary data.</text>
</comment>
<gene>
    <name evidence="1" type="ORF">L9F63_026524</name>
</gene>
<feature type="non-terminal residue" evidence="1">
    <location>
        <position position="62"/>
    </location>
</feature>
<dbReference type="AlphaFoldDB" id="A0AAD8AJ10"/>
<dbReference type="Proteomes" id="UP001233999">
    <property type="component" value="Unassembled WGS sequence"/>
</dbReference>
<evidence type="ECO:0000313" key="2">
    <source>
        <dbReference type="Proteomes" id="UP001233999"/>
    </source>
</evidence>
<accession>A0AAD8AJ10</accession>
<organism evidence="1 2">
    <name type="scientific">Diploptera punctata</name>
    <name type="common">Pacific beetle cockroach</name>
    <dbReference type="NCBI Taxonomy" id="6984"/>
    <lineage>
        <taxon>Eukaryota</taxon>
        <taxon>Metazoa</taxon>
        <taxon>Ecdysozoa</taxon>
        <taxon>Arthropoda</taxon>
        <taxon>Hexapoda</taxon>
        <taxon>Insecta</taxon>
        <taxon>Pterygota</taxon>
        <taxon>Neoptera</taxon>
        <taxon>Polyneoptera</taxon>
        <taxon>Dictyoptera</taxon>
        <taxon>Blattodea</taxon>
        <taxon>Blaberoidea</taxon>
        <taxon>Blaberidae</taxon>
        <taxon>Diplopterinae</taxon>
        <taxon>Diploptera</taxon>
    </lineage>
</organism>
<sequence length="62" mass="7506">NSPFHAVKFKTNRTLQRHPAKWMKYPEQRTIKRMINMSSVAILQIFAYQFYQGLNLIEDEIY</sequence>
<proteinExistence type="predicted"/>
<evidence type="ECO:0000313" key="1">
    <source>
        <dbReference type="EMBL" id="KAJ9599625.1"/>
    </source>
</evidence>
<protein>
    <submittedName>
        <fullName evidence="1">Uncharacterized protein</fullName>
    </submittedName>
</protein>